<dbReference type="AlphaFoldDB" id="A0A1H3FUX9"/>
<dbReference type="Proteomes" id="UP000182902">
    <property type="component" value="Unassembled WGS sequence"/>
</dbReference>
<feature type="chain" id="PRO_5010161789" evidence="1">
    <location>
        <begin position="26"/>
        <end position="293"/>
    </location>
</feature>
<protein>
    <submittedName>
        <fullName evidence="2">Uncharacterized protein</fullName>
    </submittedName>
</protein>
<evidence type="ECO:0000313" key="3">
    <source>
        <dbReference type="Proteomes" id="UP000182902"/>
    </source>
</evidence>
<feature type="signal peptide" evidence="1">
    <location>
        <begin position="1"/>
        <end position="25"/>
    </location>
</feature>
<dbReference type="EMBL" id="FNOX01000002">
    <property type="protein sequence ID" value="SDX94761.1"/>
    <property type="molecule type" value="Genomic_DNA"/>
</dbReference>
<sequence>MRATTHHYLMAALLWPVVSPSLAFADEMASYAIDVTAKAVSDVRTRGVSDSLNRPGARVTIQVAHESGLVALAEFTTVNKKQFLEGDGLGVLLAGGYRFGDPEAWHYGVGLAAEMFPGAQFKAPNKFDFDTFTPTDERTTNYNSQFAVLEIGYGAFEGRVARVLSKTYRGANTGGVCGAQLQFRDDPTKGLECYAKGDRNSRGSMLYDLDYKYAFGMNTTLKLHAGYQQIVNFSEANAADYGVGLIHHLWGFDWGLDWVTAKTRARELYMAEDNGHVRATDENRWVASISRTF</sequence>
<accession>A0A1H3FUX9</accession>
<name>A0A1H3FUX9_9PSED</name>
<evidence type="ECO:0000313" key="2">
    <source>
        <dbReference type="EMBL" id="SDX94761.1"/>
    </source>
</evidence>
<proteinExistence type="predicted"/>
<dbReference type="RefSeq" id="WP_069787631.1">
    <property type="nucleotide sequence ID" value="NZ_FNOX01000002.1"/>
</dbReference>
<keyword evidence="1" id="KW-0732">Signal</keyword>
<dbReference type="InterPro" id="IPR010239">
    <property type="entry name" value="CHP02001"/>
</dbReference>
<gene>
    <name evidence="2" type="ORF">SAMN05216247_102262</name>
</gene>
<organism evidence="2 3">
    <name type="scientific">Pseudomonas salomonii</name>
    <dbReference type="NCBI Taxonomy" id="191391"/>
    <lineage>
        <taxon>Bacteria</taxon>
        <taxon>Pseudomonadati</taxon>
        <taxon>Pseudomonadota</taxon>
        <taxon>Gammaproteobacteria</taxon>
        <taxon>Pseudomonadales</taxon>
        <taxon>Pseudomonadaceae</taxon>
        <taxon>Pseudomonas</taxon>
    </lineage>
</organism>
<evidence type="ECO:0000256" key="1">
    <source>
        <dbReference type="SAM" id="SignalP"/>
    </source>
</evidence>
<dbReference type="Pfam" id="PF09694">
    <property type="entry name" value="Gcw_chp"/>
    <property type="match status" value="1"/>
</dbReference>
<reference evidence="2 3" key="1">
    <citation type="submission" date="2016-10" db="EMBL/GenBank/DDBJ databases">
        <authorList>
            <person name="de Groot N.N."/>
        </authorList>
    </citation>
    <scope>NUCLEOTIDE SEQUENCE [LARGE SCALE GENOMIC DNA]</scope>
    <source>
        <strain evidence="2 3">ICMP 14252</strain>
    </source>
</reference>